<evidence type="ECO:0000256" key="1">
    <source>
        <dbReference type="SAM" id="MobiDB-lite"/>
    </source>
</evidence>
<sequence>MEMCRPVPNFTTIGGHRVMCEYRGIRRVCARCCEPGHMARACSAAYCKRCGVFGHDTEGCTEACKRCGGRHGTRECFRRRSCVAGARGFPSEIRNTTSTSQPSTSQLLTAAASTSGLQVLRPRSHLSTPTIAPDHWEHEEPREREDARGASTFPAPMAVPPDVVDETSNTSPEGDQGESSGLESGSPESLSDSWDPSQTESAEQEVPGTVQSPVTDEPAFPALDAENFPPLLSEPTSPPKPDELPIVSCGRYVLPHPEHGLPDPSSFAEKQPAGSTSPAPAPANAPALQPGPVRRDHSRSRSPLRGGNEPAGAEPSHPSSLDNKHRWPKMHVPSSDSDATRTAKSQKLDTPLRGKGTRRQVLAVNVTDTSTTTKPCRSSSSPLKTSAAFETEPNSETSSPLPRCRETNFRTPLDVSRFRREFQVHAFFSLTTAKAWGVGVIFVTGRFRQKTFCTFGANGRMLMLDIYVNGKRTNTNNFFQDLHQSLSEPLPHVLLGDFNCVIDSQLDVRGPSRGRSTYQAKELAKVLRHLCLTHVWLHVHGDLFVPTRSSQISASRIDRTYLPDFLHPSVAACEVLSPSADLAGRSDHLPLATTLSGSPGPCSDGQGWRLDSALLQDDDSIERIKERLQESVANAPDMTTLSWDALKEEWRRILQEEGRARKRRITAKMNEILRRIRIVKGAESLTACTRSYLKSLEVEYARLLQRRALRPPKERDKTANPIVVDPSEANGNGSVRITRVKRPDGSSATDPDGISLVFRDYFAALFQDTDLGREEVCRNLVRLEGEETASLGGEATAEEVSVAITSMPPNSAPGTDALTANFYTQLEETTWQRALERAQAAITRLSLENLTLREKALAVKTTICAFACYASRIAVMPSKTATQLSKMIGSFLSENKPAPVRRTLLQLPESEGGLGLSHVLTTSKVFALKTARALYHASDYVGRGLMRYWCSTNAAFLNADRPLAPLAESPSSLNKSAANTNRMLEKEAPDCDVDEVPPARIVEEIARHQITPDESRMSRNWKRKASKDCRGIPRFVHDFVGRADETLAHALFECPAAKPVWRLVARNFKIRPLPELKRNRGAFAKLVVVCTIFTIWKRRCLAEARRKPVRAAFAVVSRLRTSQGPQRARNLVIVHDSRERSQPRMT</sequence>
<reference evidence="2" key="2">
    <citation type="submission" date="2021-09" db="EMBL/GenBank/DDBJ databases">
        <authorList>
            <person name="Jia N."/>
            <person name="Wang J."/>
            <person name="Shi W."/>
            <person name="Du L."/>
            <person name="Sun Y."/>
            <person name="Zhan W."/>
            <person name="Jiang J."/>
            <person name="Wang Q."/>
            <person name="Zhang B."/>
            <person name="Ji P."/>
            <person name="Sakyi L.B."/>
            <person name="Cui X."/>
            <person name="Yuan T."/>
            <person name="Jiang B."/>
            <person name="Yang W."/>
            <person name="Lam T.T.-Y."/>
            <person name="Chang Q."/>
            <person name="Ding S."/>
            <person name="Wang X."/>
            <person name="Zhu J."/>
            <person name="Ruan X."/>
            <person name="Zhao L."/>
            <person name="Wei J."/>
            <person name="Que T."/>
            <person name="Du C."/>
            <person name="Cheng J."/>
            <person name="Dai P."/>
            <person name="Han X."/>
            <person name="Huang E."/>
            <person name="Gao Y."/>
            <person name="Liu J."/>
            <person name="Shao H."/>
            <person name="Ye R."/>
            <person name="Li L."/>
            <person name="Wei W."/>
            <person name="Wang X."/>
            <person name="Wang C."/>
            <person name="Huo Q."/>
            <person name="Li W."/>
            <person name="Guo W."/>
            <person name="Chen H."/>
            <person name="Chen S."/>
            <person name="Zhou L."/>
            <person name="Zhou L."/>
            <person name="Ni X."/>
            <person name="Tian J."/>
            <person name="Zhou Y."/>
            <person name="Sheng Y."/>
            <person name="Liu T."/>
            <person name="Pan Y."/>
            <person name="Xia L."/>
            <person name="Li J."/>
            <person name="Zhao F."/>
            <person name="Cao W."/>
        </authorList>
    </citation>
    <scope>NUCLEOTIDE SEQUENCE</scope>
    <source>
        <strain evidence="2">Rsan-2018</strain>
        <tissue evidence="2">Larvae</tissue>
    </source>
</reference>
<proteinExistence type="predicted"/>
<dbReference type="VEuPathDB" id="VectorBase:RSAN_057785"/>
<evidence type="ECO:0008006" key="4">
    <source>
        <dbReference type="Google" id="ProtNLM"/>
    </source>
</evidence>
<dbReference type="Proteomes" id="UP000821837">
    <property type="component" value="Unassembled WGS sequence"/>
</dbReference>
<name>A0A9D4PAX1_RHISA</name>
<feature type="compositionally biased region" description="Low complexity" evidence="1">
    <location>
        <begin position="271"/>
        <end position="292"/>
    </location>
</feature>
<evidence type="ECO:0000313" key="3">
    <source>
        <dbReference type="Proteomes" id="UP000821837"/>
    </source>
</evidence>
<dbReference type="VEuPathDB" id="VectorBase:RSAN_029706"/>
<dbReference type="Gene3D" id="3.60.10.10">
    <property type="entry name" value="Endonuclease/exonuclease/phosphatase"/>
    <property type="match status" value="1"/>
</dbReference>
<feature type="region of interest" description="Disordered" evidence="1">
    <location>
        <begin position="90"/>
        <end position="405"/>
    </location>
</feature>
<feature type="region of interest" description="Disordered" evidence="1">
    <location>
        <begin position="711"/>
        <end position="749"/>
    </location>
</feature>
<dbReference type="PANTHER" id="PTHR22639">
    <property type="entry name" value="GAG-RELATED PROTEIN"/>
    <property type="match status" value="1"/>
</dbReference>
<organism evidence="2 3">
    <name type="scientific">Rhipicephalus sanguineus</name>
    <name type="common">Brown dog tick</name>
    <name type="synonym">Ixodes sanguineus</name>
    <dbReference type="NCBI Taxonomy" id="34632"/>
    <lineage>
        <taxon>Eukaryota</taxon>
        <taxon>Metazoa</taxon>
        <taxon>Ecdysozoa</taxon>
        <taxon>Arthropoda</taxon>
        <taxon>Chelicerata</taxon>
        <taxon>Arachnida</taxon>
        <taxon>Acari</taxon>
        <taxon>Parasitiformes</taxon>
        <taxon>Ixodida</taxon>
        <taxon>Ixodoidea</taxon>
        <taxon>Ixodidae</taxon>
        <taxon>Rhipicephalinae</taxon>
        <taxon>Rhipicephalus</taxon>
        <taxon>Rhipicephalus</taxon>
    </lineage>
</organism>
<comment type="caution">
    <text evidence="2">The sequence shown here is derived from an EMBL/GenBank/DDBJ whole genome shotgun (WGS) entry which is preliminary data.</text>
</comment>
<gene>
    <name evidence="2" type="ORF">HPB52_006466</name>
</gene>
<dbReference type="InterPro" id="IPR042509">
    <property type="entry name" value="ZCCHC3"/>
</dbReference>
<accession>A0A9D4PAX1</accession>
<reference evidence="2" key="1">
    <citation type="journal article" date="2020" name="Cell">
        <title>Large-Scale Comparative Analyses of Tick Genomes Elucidate Their Genetic Diversity and Vector Capacities.</title>
        <authorList>
            <consortium name="Tick Genome and Microbiome Consortium (TIGMIC)"/>
            <person name="Jia N."/>
            <person name="Wang J."/>
            <person name="Shi W."/>
            <person name="Du L."/>
            <person name="Sun Y."/>
            <person name="Zhan W."/>
            <person name="Jiang J.F."/>
            <person name="Wang Q."/>
            <person name="Zhang B."/>
            <person name="Ji P."/>
            <person name="Bell-Sakyi L."/>
            <person name="Cui X.M."/>
            <person name="Yuan T.T."/>
            <person name="Jiang B.G."/>
            <person name="Yang W.F."/>
            <person name="Lam T.T."/>
            <person name="Chang Q.C."/>
            <person name="Ding S.J."/>
            <person name="Wang X.J."/>
            <person name="Zhu J.G."/>
            <person name="Ruan X.D."/>
            <person name="Zhao L."/>
            <person name="Wei J.T."/>
            <person name="Ye R.Z."/>
            <person name="Que T.C."/>
            <person name="Du C.H."/>
            <person name="Zhou Y.H."/>
            <person name="Cheng J.X."/>
            <person name="Dai P.F."/>
            <person name="Guo W.B."/>
            <person name="Han X.H."/>
            <person name="Huang E.J."/>
            <person name="Li L.F."/>
            <person name="Wei W."/>
            <person name="Gao Y.C."/>
            <person name="Liu J.Z."/>
            <person name="Shao H.Z."/>
            <person name="Wang X."/>
            <person name="Wang C.C."/>
            <person name="Yang T.C."/>
            <person name="Huo Q.B."/>
            <person name="Li W."/>
            <person name="Chen H.Y."/>
            <person name="Chen S.E."/>
            <person name="Zhou L.G."/>
            <person name="Ni X.B."/>
            <person name="Tian J.H."/>
            <person name="Sheng Y."/>
            <person name="Liu T."/>
            <person name="Pan Y.S."/>
            <person name="Xia L.Y."/>
            <person name="Li J."/>
            <person name="Zhao F."/>
            <person name="Cao W.C."/>
        </authorList>
    </citation>
    <scope>NUCLEOTIDE SEQUENCE</scope>
    <source>
        <strain evidence="2">Rsan-2018</strain>
    </source>
</reference>
<dbReference type="GO" id="GO:0003690">
    <property type="term" value="F:double-stranded DNA binding"/>
    <property type="evidence" value="ECO:0007669"/>
    <property type="project" value="InterPro"/>
</dbReference>
<dbReference type="InterPro" id="IPR036691">
    <property type="entry name" value="Endo/exonu/phosph_ase_sf"/>
</dbReference>
<dbReference type="GO" id="GO:0002218">
    <property type="term" value="P:activation of innate immune response"/>
    <property type="evidence" value="ECO:0007669"/>
    <property type="project" value="InterPro"/>
</dbReference>
<dbReference type="SUPFAM" id="SSF56219">
    <property type="entry name" value="DNase I-like"/>
    <property type="match status" value="1"/>
</dbReference>
<keyword evidence="3" id="KW-1185">Reference proteome</keyword>
<dbReference type="AlphaFoldDB" id="A0A9D4PAX1"/>
<dbReference type="EMBL" id="JABSTV010001255">
    <property type="protein sequence ID" value="KAH7935349.1"/>
    <property type="molecule type" value="Genomic_DNA"/>
</dbReference>
<feature type="compositionally biased region" description="Low complexity" evidence="1">
    <location>
        <begin position="173"/>
        <end position="193"/>
    </location>
</feature>
<feature type="compositionally biased region" description="Basic and acidic residues" evidence="1">
    <location>
        <begin position="134"/>
        <end position="148"/>
    </location>
</feature>
<protein>
    <recommendedName>
        <fullName evidence="4">CCHC-type domain-containing protein</fullName>
    </recommendedName>
</protein>
<dbReference type="GO" id="GO:0003723">
    <property type="term" value="F:RNA binding"/>
    <property type="evidence" value="ECO:0007669"/>
    <property type="project" value="InterPro"/>
</dbReference>
<evidence type="ECO:0000313" key="2">
    <source>
        <dbReference type="EMBL" id="KAH7935349.1"/>
    </source>
</evidence>
<feature type="compositionally biased region" description="Polar residues" evidence="1">
    <location>
        <begin position="366"/>
        <end position="384"/>
    </location>
</feature>
<feature type="compositionally biased region" description="Low complexity" evidence="1">
    <location>
        <begin position="96"/>
        <end position="109"/>
    </location>
</feature>
<feature type="compositionally biased region" description="Basic and acidic residues" evidence="1">
    <location>
        <begin position="338"/>
        <end position="352"/>
    </location>
</feature>
<dbReference type="PANTHER" id="PTHR22639:SF3">
    <property type="entry name" value="ZINC FINGER CCHC DOMAIN-CONTAINING PROTEIN 3"/>
    <property type="match status" value="1"/>
</dbReference>